<feature type="region of interest" description="Disordered" evidence="1">
    <location>
        <begin position="28"/>
        <end position="77"/>
    </location>
</feature>
<evidence type="ECO:0000313" key="3">
    <source>
        <dbReference type="Proteomes" id="UP001500063"/>
    </source>
</evidence>
<evidence type="ECO:0008006" key="4">
    <source>
        <dbReference type="Google" id="ProtNLM"/>
    </source>
</evidence>
<comment type="caution">
    <text evidence="2">The sequence shown here is derived from an EMBL/GenBank/DDBJ whole genome shotgun (WGS) entry which is preliminary data.</text>
</comment>
<reference evidence="3" key="1">
    <citation type="journal article" date="2019" name="Int. J. Syst. Evol. Microbiol.">
        <title>The Global Catalogue of Microorganisms (GCM) 10K type strain sequencing project: providing services to taxonomists for standard genome sequencing and annotation.</title>
        <authorList>
            <consortium name="The Broad Institute Genomics Platform"/>
            <consortium name="The Broad Institute Genome Sequencing Center for Infectious Disease"/>
            <person name="Wu L."/>
            <person name="Ma J."/>
        </authorList>
    </citation>
    <scope>NUCLEOTIDE SEQUENCE [LARGE SCALE GENOMIC DNA]</scope>
    <source>
        <strain evidence="3">JCM 4565</strain>
    </source>
</reference>
<name>A0ABP3GA07_9ACTN</name>
<dbReference type="Proteomes" id="UP001500063">
    <property type="component" value="Unassembled WGS sequence"/>
</dbReference>
<evidence type="ECO:0000256" key="1">
    <source>
        <dbReference type="SAM" id="MobiDB-lite"/>
    </source>
</evidence>
<protein>
    <recommendedName>
        <fullName evidence="4">Secreted protein</fullName>
    </recommendedName>
</protein>
<feature type="compositionally biased region" description="Basic residues" evidence="1">
    <location>
        <begin position="48"/>
        <end position="59"/>
    </location>
</feature>
<gene>
    <name evidence="2" type="ORF">GCM10010319_14300</name>
</gene>
<sequence length="77" mass="7843">MRRLPSTGGAAGSAGGAAAAVVMVTPSSCLPEAPAPDKLPRSPPKPSIRARARSRHRWRRTGERGAHGSGAPAPPAR</sequence>
<proteinExistence type="predicted"/>
<organism evidence="2 3">
    <name type="scientific">Streptomyces blastmyceticus</name>
    <dbReference type="NCBI Taxonomy" id="68180"/>
    <lineage>
        <taxon>Bacteria</taxon>
        <taxon>Bacillati</taxon>
        <taxon>Actinomycetota</taxon>
        <taxon>Actinomycetes</taxon>
        <taxon>Kitasatosporales</taxon>
        <taxon>Streptomycetaceae</taxon>
        <taxon>Streptomyces</taxon>
    </lineage>
</organism>
<evidence type="ECO:0000313" key="2">
    <source>
        <dbReference type="EMBL" id="GAA0339440.1"/>
    </source>
</evidence>
<keyword evidence="3" id="KW-1185">Reference proteome</keyword>
<dbReference type="EMBL" id="BAAABW010000008">
    <property type="protein sequence ID" value="GAA0339440.1"/>
    <property type="molecule type" value="Genomic_DNA"/>
</dbReference>
<accession>A0ABP3GA07</accession>